<evidence type="ECO:0000313" key="1">
    <source>
        <dbReference type="EMBL" id="SVC44279.1"/>
    </source>
</evidence>
<sequence length="100" mass="10930">VLTRPASARFDLGGATAGYLKAVTEQWLLPTPAANPAILEIFRDRDRQPARNMVPWVGEFAGKYLTSGVQILRLTGNAGLRRQLAAFVVDLVSLQDDDGY</sequence>
<dbReference type="EMBL" id="UINC01091479">
    <property type="protein sequence ID" value="SVC44279.1"/>
    <property type="molecule type" value="Genomic_DNA"/>
</dbReference>
<name>A0A382M5W7_9ZZZZ</name>
<accession>A0A382M5W7</accession>
<feature type="non-terminal residue" evidence="1">
    <location>
        <position position="1"/>
    </location>
</feature>
<reference evidence="1" key="1">
    <citation type="submission" date="2018-05" db="EMBL/GenBank/DDBJ databases">
        <authorList>
            <person name="Lanie J.A."/>
            <person name="Ng W.-L."/>
            <person name="Kazmierczak K.M."/>
            <person name="Andrzejewski T.M."/>
            <person name="Davidsen T.M."/>
            <person name="Wayne K.J."/>
            <person name="Tettelin H."/>
            <person name="Glass J.I."/>
            <person name="Rusch D."/>
            <person name="Podicherti R."/>
            <person name="Tsui H.-C.T."/>
            <person name="Winkler M.E."/>
        </authorList>
    </citation>
    <scope>NUCLEOTIDE SEQUENCE</scope>
</reference>
<organism evidence="1">
    <name type="scientific">marine metagenome</name>
    <dbReference type="NCBI Taxonomy" id="408172"/>
    <lineage>
        <taxon>unclassified sequences</taxon>
        <taxon>metagenomes</taxon>
        <taxon>ecological metagenomes</taxon>
    </lineage>
</organism>
<feature type="non-terminal residue" evidence="1">
    <location>
        <position position="100"/>
    </location>
</feature>
<protein>
    <submittedName>
        <fullName evidence="1">Uncharacterized protein</fullName>
    </submittedName>
</protein>
<gene>
    <name evidence="1" type="ORF">METZ01_LOCUS297133</name>
</gene>
<dbReference type="AlphaFoldDB" id="A0A382M5W7"/>
<proteinExistence type="predicted"/>